<dbReference type="Gene3D" id="2.130.10.10">
    <property type="entry name" value="YVTN repeat-like/Quinoprotein amine dehydrogenase"/>
    <property type="match status" value="1"/>
</dbReference>
<dbReference type="InterPro" id="IPR011048">
    <property type="entry name" value="Haem_d1_sf"/>
</dbReference>
<dbReference type="Proteomes" id="UP000192511">
    <property type="component" value="Unassembled WGS sequence"/>
</dbReference>
<dbReference type="SUPFAM" id="SSF51004">
    <property type="entry name" value="C-terminal (heme d1) domain of cytochrome cd1-nitrite reductase"/>
    <property type="match status" value="1"/>
</dbReference>
<evidence type="ECO:0000313" key="1">
    <source>
        <dbReference type="EMBL" id="PNL61420.1"/>
    </source>
</evidence>
<dbReference type="PANTHER" id="PTHR47197">
    <property type="entry name" value="PROTEIN NIRF"/>
    <property type="match status" value="1"/>
</dbReference>
<reference evidence="1" key="1">
    <citation type="submission" date="2017-12" db="EMBL/GenBank/DDBJ databases">
        <title>FDA dAtabase for Regulatory Grade micrObial Sequences (FDA-ARGOS): Supporting development and validation of Infectious Disease Dx tests.</title>
        <authorList>
            <person name="Kerrigan L."/>
            <person name="Tallon L.J."/>
            <person name="Sadzewicz L."/>
            <person name="Sengamalay N."/>
            <person name="Ott S."/>
            <person name="Godinez A."/>
            <person name="Nagaraj S."/>
            <person name="Vavikolanu K."/>
            <person name="Vyas G."/>
            <person name="Nadendla S."/>
            <person name="Aluvathingal J."/>
            <person name="Sichtig H."/>
        </authorList>
    </citation>
    <scope>NUCLEOTIDE SEQUENCE [LARGE SCALE GENOMIC DNA]</scope>
    <source>
        <strain evidence="1">FDAARGOS_200</strain>
    </source>
</reference>
<dbReference type="RefSeq" id="WP_019233324.1">
    <property type="nucleotide sequence ID" value="NZ_CAAAHR010000027.1"/>
</dbReference>
<organism evidence="1 2">
    <name type="scientific">Legionella anisa</name>
    <dbReference type="NCBI Taxonomy" id="28082"/>
    <lineage>
        <taxon>Bacteria</taxon>
        <taxon>Pseudomonadati</taxon>
        <taxon>Pseudomonadota</taxon>
        <taxon>Gammaproteobacteria</taxon>
        <taxon>Legionellales</taxon>
        <taxon>Legionellaceae</taxon>
        <taxon>Legionella</taxon>
    </lineage>
</organism>
<name>A0AAX0WTZ0_9GAMM</name>
<dbReference type="EMBL" id="NBTX02000004">
    <property type="protein sequence ID" value="PNL61420.1"/>
    <property type="molecule type" value="Genomic_DNA"/>
</dbReference>
<evidence type="ECO:0000313" key="2">
    <source>
        <dbReference type="Proteomes" id="UP000192511"/>
    </source>
</evidence>
<comment type="caution">
    <text evidence="1">The sequence shown here is derived from an EMBL/GenBank/DDBJ whole genome shotgun (WGS) entry which is preliminary data.</text>
</comment>
<keyword evidence="2" id="KW-1185">Reference proteome</keyword>
<accession>A0AAX0WTZ0</accession>
<gene>
    <name evidence="1" type="ORF">A6J39_009440</name>
</gene>
<dbReference type="InterPro" id="IPR051200">
    <property type="entry name" value="Host-pathogen_enzymatic-act"/>
</dbReference>
<dbReference type="InterPro" id="IPR015943">
    <property type="entry name" value="WD40/YVTN_repeat-like_dom_sf"/>
</dbReference>
<dbReference type="PANTHER" id="PTHR47197:SF3">
    <property type="entry name" value="DIHYDRO-HEME D1 DEHYDROGENASE"/>
    <property type="match status" value="1"/>
</dbReference>
<protein>
    <recommendedName>
        <fullName evidence="3">YncE family protein</fullName>
    </recommendedName>
</protein>
<dbReference type="AlphaFoldDB" id="A0AAX0WTZ0"/>
<dbReference type="GeneID" id="98066287"/>
<proteinExistence type="predicted"/>
<sequence>MLKKSCMLFIFLGIFNDVTYSLSPKSTLAVVEENADRISFYNPDTGTRQGSLKLAFLPHEIAVTQDGKTAYVSNFGIRDYDSGSGVPGVSISVIDLPNQVEKYRLFTFESLENKAYSDIDSAPHGVKLRPPFEKQLYVNVEKGGKILVFDVESKTIVKKIEVSPHTHNLFFSKDGKTLWLMAGKDGVIRIDPDSGAITGSLTLPSAVRGLKYTPDNRSLMVSAVNHRLY</sequence>
<evidence type="ECO:0008006" key="3">
    <source>
        <dbReference type="Google" id="ProtNLM"/>
    </source>
</evidence>